<evidence type="ECO:0000313" key="2">
    <source>
        <dbReference type="Proteomes" id="UP001438707"/>
    </source>
</evidence>
<dbReference type="AlphaFoldDB" id="A0AAW1Q6Z4"/>
<organism evidence="1 2">
    <name type="scientific">Apatococcus lobatus</name>
    <dbReference type="NCBI Taxonomy" id="904363"/>
    <lineage>
        <taxon>Eukaryota</taxon>
        <taxon>Viridiplantae</taxon>
        <taxon>Chlorophyta</taxon>
        <taxon>core chlorophytes</taxon>
        <taxon>Trebouxiophyceae</taxon>
        <taxon>Chlorellales</taxon>
        <taxon>Chlorellaceae</taxon>
        <taxon>Apatococcus</taxon>
    </lineage>
</organism>
<dbReference type="EMBL" id="JALJOS010000091">
    <property type="protein sequence ID" value="KAK9816109.1"/>
    <property type="molecule type" value="Genomic_DNA"/>
</dbReference>
<accession>A0AAW1Q6Z4</accession>
<gene>
    <name evidence="1" type="ORF">WJX74_004072</name>
</gene>
<keyword evidence="2" id="KW-1185">Reference proteome</keyword>
<comment type="caution">
    <text evidence="1">The sequence shown here is derived from an EMBL/GenBank/DDBJ whole genome shotgun (WGS) entry which is preliminary data.</text>
</comment>
<dbReference type="Pfam" id="PF19060">
    <property type="entry name" value="DVNP"/>
    <property type="match status" value="1"/>
</dbReference>
<protein>
    <submittedName>
        <fullName evidence="1">Uncharacterized protein</fullName>
    </submittedName>
</protein>
<dbReference type="Proteomes" id="UP001438707">
    <property type="component" value="Unassembled WGS sequence"/>
</dbReference>
<name>A0AAW1Q6Z4_9CHLO</name>
<dbReference type="GO" id="GO:0003677">
    <property type="term" value="F:DNA binding"/>
    <property type="evidence" value="ECO:0007669"/>
    <property type="project" value="InterPro"/>
</dbReference>
<dbReference type="GO" id="GO:0051276">
    <property type="term" value="P:chromosome organization"/>
    <property type="evidence" value="ECO:0007669"/>
    <property type="project" value="InterPro"/>
</dbReference>
<dbReference type="InterPro" id="IPR043928">
    <property type="entry name" value="DNVP"/>
</dbReference>
<sequence>MWRPHKPVMSEAPRPVRAVGTRAQVWHGLAHHTTGGLVKTALKMNKSGRIVSRKASERAQSERRLQKAGFTTKKGEFKLFSKKQLQ</sequence>
<reference evidence="1 2" key="1">
    <citation type="journal article" date="2024" name="Nat. Commun.">
        <title>Phylogenomics reveals the evolutionary origins of lichenization in chlorophyte algae.</title>
        <authorList>
            <person name="Puginier C."/>
            <person name="Libourel C."/>
            <person name="Otte J."/>
            <person name="Skaloud P."/>
            <person name="Haon M."/>
            <person name="Grisel S."/>
            <person name="Petersen M."/>
            <person name="Berrin J.G."/>
            <person name="Delaux P.M."/>
            <person name="Dal Grande F."/>
            <person name="Keller J."/>
        </authorList>
    </citation>
    <scope>NUCLEOTIDE SEQUENCE [LARGE SCALE GENOMIC DNA]</scope>
    <source>
        <strain evidence="1 2">SAG 2145</strain>
    </source>
</reference>
<proteinExistence type="predicted"/>
<evidence type="ECO:0000313" key="1">
    <source>
        <dbReference type="EMBL" id="KAK9816109.1"/>
    </source>
</evidence>